<dbReference type="EMBL" id="VCKX01000112">
    <property type="protein sequence ID" value="TMR29819.1"/>
    <property type="molecule type" value="Genomic_DNA"/>
</dbReference>
<dbReference type="AlphaFoldDB" id="A0A5S4GAE4"/>
<accession>A0A5S4GAE4</accession>
<evidence type="ECO:0000313" key="2">
    <source>
        <dbReference type="Proteomes" id="UP000306628"/>
    </source>
</evidence>
<comment type="caution">
    <text evidence="1">The sequence shown here is derived from an EMBL/GenBank/DDBJ whole genome shotgun (WGS) entry which is preliminary data.</text>
</comment>
<proteinExistence type="predicted"/>
<reference evidence="1 2" key="1">
    <citation type="submission" date="2019-05" db="EMBL/GenBank/DDBJ databases">
        <title>Draft genome sequence of Nonomuraea zeae DSM 100528.</title>
        <authorList>
            <person name="Saricaoglu S."/>
            <person name="Isik K."/>
        </authorList>
    </citation>
    <scope>NUCLEOTIDE SEQUENCE [LARGE SCALE GENOMIC DNA]</scope>
    <source>
        <strain evidence="1 2">DSM 100528</strain>
    </source>
</reference>
<evidence type="ECO:0000313" key="1">
    <source>
        <dbReference type="EMBL" id="TMR29819.1"/>
    </source>
</evidence>
<gene>
    <name evidence="1" type="ORF">ETD85_31215</name>
</gene>
<dbReference type="Pfam" id="PF14019">
    <property type="entry name" value="DUF4235"/>
    <property type="match status" value="1"/>
</dbReference>
<sequence>MPPMEKTLSTGMSLLSGALAAALFRRVWKRASGQDEAPEADDLGRGWTEVLVSATLQGAIFGLARAAVQRAGAQTFRRRAVLSRSKS</sequence>
<name>A0A5S4GAE4_9ACTN</name>
<organism evidence="1 2">
    <name type="scientific">Nonomuraea zeae</name>
    <dbReference type="NCBI Taxonomy" id="1642303"/>
    <lineage>
        <taxon>Bacteria</taxon>
        <taxon>Bacillati</taxon>
        <taxon>Actinomycetota</taxon>
        <taxon>Actinomycetes</taxon>
        <taxon>Streptosporangiales</taxon>
        <taxon>Streptosporangiaceae</taxon>
        <taxon>Nonomuraea</taxon>
    </lineage>
</organism>
<keyword evidence="2" id="KW-1185">Reference proteome</keyword>
<protein>
    <submittedName>
        <fullName evidence="1">DUF4235 domain-containing protein</fullName>
    </submittedName>
</protein>
<dbReference type="OrthoDB" id="5244650at2"/>
<dbReference type="Proteomes" id="UP000306628">
    <property type="component" value="Unassembled WGS sequence"/>
</dbReference>
<dbReference type="InterPro" id="IPR025329">
    <property type="entry name" value="DUF4235"/>
</dbReference>